<feature type="compositionally biased region" description="Polar residues" evidence="1">
    <location>
        <begin position="84"/>
        <end position="95"/>
    </location>
</feature>
<feature type="compositionally biased region" description="Low complexity" evidence="1">
    <location>
        <begin position="492"/>
        <end position="504"/>
    </location>
</feature>
<evidence type="ECO:0000313" key="3">
    <source>
        <dbReference type="Proteomes" id="UP001497453"/>
    </source>
</evidence>
<dbReference type="Proteomes" id="UP001497453">
    <property type="component" value="Chromosome 2"/>
</dbReference>
<evidence type="ECO:0000313" key="2">
    <source>
        <dbReference type="EMBL" id="CAL1702155.1"/>
    </source>
</evidence>
<feature type="region of interest" description="Disordered" evidence="1">
    <location>
        <begin position="867"/>
        <end position="972"/>
    </location>
</feature>
<proteinExistence type="predicted"/>
<feature type="region of interest" description="Disordered" evidence="1">
    <location>
        <begin position="753"/>
        <end position="848"/>
    </location>
</feature>
<feature type="compositionally biased region" description="Polar residues" evidence="1">
    <location>
        <begin position="957"/>
        <end position="972"/>
    </location>
</feature>
<organism evidence="2 3">
    <name type="scientific">Somion occarium</name>
    <dbReference type="NCBI Taxonomy" id="3059160"/>
    <lineage>
        <taxon>Eukaryota</taxon>
        <taxon>Fungi</taxon>
        <taxon>Dikarya</taxon>
        <taxon>Basidiomycota</taxon>
        <taxon>Agaricomycotina</taxon>
        <taxon>Agaricomycetes</taxon>
        <taxon>Polyporales</taxon>
        <taxon>Cerrenaceae</taxon>
        <taxon>Somion</taxon>
    </lineage>
</organism>
<feature type="compositionally biased region" description="Polar residues" evidence="1">
    <location>
        <begin position="888"/>
        <end position="903"/>
    </location>
</feature>
<feature type="compositionally biased region" description="Polar residues" evidence="1">
    <location>
        <begin position="110"/>
        <end position="121"/>
    </location>
</feature>
<feature type="region of interest" description="Disordered" evidence="1">
    <location>
        <begin position="367"/>
        <end position="414"/>
    </location>
</feature>
<feature type="region of interest" description="Disordered" evidence="1">
    <location>
        <begin position="69"/>
        <end position="166"/>
    </location>
</feature>
<feature type="compositionally biased region" description="Polar residues" evidence="1">
    <location>
        <begin position="790"/>
        <end position="807"/>
    </location>
</feature>
<feature type="compositionally biased region" description="Low complexity" evidence="1">
    <location>
        <begin position="826"/>
        <end position="839"/>
    </location>
</feature>
<feature type="compositionally biased region" description="Polar residues" evidence="1">
    <location>
        <begin position="344"/>
        <end position="355"/>
    </location>
</feature>
<feature type="compositionally biased region" description="Pro residues" evidence="1">
    <location>
        <begin position="926"/>
        <end position="937"/>
    </location>
</feature>
<reference evidence="3" key="1">
    <citation type="submission" date="2024-04" db="EMBL/GenBank/DDBJ databases">
        <authorList>
            <person name="Shaw F."/>
            <person name="Minotto A."/>
        </authorList>
    </citation>
    <scope>NUCLEOTIDE SEQUENCE [LARGE SCALE GENOMIC DNA]</scope>
</reference>
<dbReference type="EMBL" id="OZ037945">
    <property type="protein sequence ID" value="CAL1702155.1"/>
    <property type="molecule type" value="Genomic_DNA"/>
</dbReference>
<evidence type="ECO:0000256" key="1">
    <source>
        <dbReference type="SAM" id="MobiDB-lite"/>
    </source>
</evidence>
<feature type="compositionally biased region" description="Basic residues" evidence="1">
    <location>
        <begin position="476"/>
        <end position="485"/>
    </location>
</feature>
<feature type="region of interest" description="Disordered" evidence="1">
    <location>
        <begin position="271"/>
        <end position="328"/>
    </location>
</feature>
<sequence>MSTGDVLPQNSFGDGGLTAGLASHRILQRPNLVRRDTDQILSYYQSEHAGRGPYDISAVEDNTCLSMPLSRRNSLSSRSNTPSEYSSDSHQNNEQVVKEDLPRSQPPPTSAFSHTRRSSVPSEGGSDRRRLAIVEMDSSAPLSGFHKRSRLDESEERSGSSSRLLSRRGLHVNDLALIAPPDASPKTYTDLTPPPSAPIVAERIIEHVPTSGHHRSASEATYVGARSRLHHKTSRDIGIVGTGGIYSITEGVGASVDLSRHDEYDGLKVPIFQTPAKSRSPSPSATPDLSDSATTSFNESYHATPATASTSMRTPEIGEGKDVGQPVIGPVVMGLNTEGVMRRQPSNPTIHISPSLSPPRQPVSPFVFYEPGVHSTAGPLPPPPRSVFEDDSPVSPPPRPPRLRTPLPPNAHPLDSKAKIEALKESLQLPESVSVVLASRSSSRNVVTRQRQDSELSDASHYTDENESKSADESHHHAKRTKSIHRREGAFPPSSSSVSPSLPLADSDQNRQSYSEDVNPPTLLSETIRLCPEPADITSGEGREATAPSLHREPSWVSLRQEMNRIASPNGGSASSESASIRRSMPKSPSVMSSSPPPPPKHDSWQGGEFASTSKPGNSLKVTLSNLKRFSALPRTPSFTSLSVASRSQRSRTPSPSYPRNIMRSPKPRIKTRYPAALQCQDIVGKKNASERIRLYADRINELAMYDCGLGDWVMTMKLRGEPNRATSDSSTLTMFVGTGSRPAQINIAQVTDGEGPALPSSVTINTQPRVPSHGSMASEATFPIRPDASTATDLSSRATGDASSTRSPPPLPYPSLATTPRPPKRTSTLLSPSSSSPRTYQVPLSTGPKASAIGFFASIGRKTSVRKDRGVNTGPSPNVLTKRLPNAKSNPSPPRQIQVTTPPSVPGGPRAVPNKMHRSQTLSMAPPPKPVAPEPVPVSRRNTHRASALNRRPSLFSRSLPAQAQSTSPQFEQQVDKLADLLPHADRQILAAYLRRTGQDMLAIGQYLEDEKSGTLRYD</sequence>
<feature type="compositionally biased region" description="Low complexity" evidence="1">
    <location>
        <begin position="437"/>
        <end position="447"/>
    </location>
</feature>
<accession>A0ABP1D2N1</accession>
<name>A0ABP1D2N1_9APHY</name>
<keyword evidence="3" id="KW-1185">Reference proteome</keyword>
<protein>
    <submittedName>
        <fullName evidence="2">Uncharacterized protein</fullName>
    </submittedName>
</protein>
<feature type="compositionally biased region" description="Polar residues" evidence="1">
    <location>
        <begin position="761"/>
        <end position="770"/>
    </location>
</feature>
<feature type="region of interest" description="Disordered" evidence="1">
    <location>
        <begin position="437"/>
        <end position="618"/>
    </location>
</feature>
<feature type="compositionally biased region" description="Polar residues" evidence="1">
    <location>
        <begin position="275"/>
        <end position="313"/>
    </location>
</feature>
<feature type="compositionally biased region" description="Basic and acidic residues" evidence="1">
    <location>
        <begin position="461"/>
        <end position="475"/>
    </location>
</feature>
<feature type="region of interest" description="Disordered" evidence="1">
    <location>
        <begin position="341"/>
        <end position="360"/>
    </location>
</feature>
<feature type="compositionally biased region" description="Low complexity" evidence="1">
    <location>
        <begin position="646"/>
        <end position="660"/>
    </location>
</feature>
<feature type="compositionally biased region" description="Low complexity" evidence="1">
    <location>
        <begin position="573"/>
        <end position="594"/>
    </location>
</feature>
<feature type="region of interest" description="Disordered" evidence="1">
    <location>
        <begin position="640"/>
        <end position="666"/>
    </location>
</feature>
<gene>
    <name evidence="2" type="ORF">GFSPODELE1_LOCUS3907</name>
</gene>
<feature type="compositionally biased region" description="Low complexity" evidence="1">
    <location>
        <begin position="69"/>
        <end position="83"/>
    </location>
</feature>